<feature type="compositionally biased region" description="Basic and acidic residues" evidence="1">
    <location>
        <begin position="142"/>
        <end position="165"/>
    </location>
</feature>
<evidence type="ECO:0008006" key="5">
    <source>
        <dbReference type="Google" id="ProtNLM"/>
    </source>
</evidence>
<dbReference type="EMBL" id="JADYTN010000004">
    <property type="protein sequence ID" value="MCF2563079.1"/>
    <property type="molecule type" value="Genomic_DNA"/>
</dbReference>
<reference evidence="3 4" key="1">
    <citation type="submission" date="2020-12" db="EMBL/GenBank/DDBJ databases">
        <title>Whole genome sequences of gut porcine anaerobes.</title>
        <authorList>
            <person name="Kubasova T."/>
            <person name="Jahodarova E."/>
            <person name="Rychlik I."/>
        </authorList>
    </citation>
    <scope>NUCLEOTIDE SEQUENCE [LARGE SCALE GENOMIC DNA]</scope>
    <source>
        <strain evidence="3 4">An925</strain>
    </source>
</reference>
<accession>A0ABS9CDA6</accession>
<feature type="region of interest" description="Disordered" evidence="1">
    <location>
        <begin position="138"/>
        <end position="165"/>
    </location>
</feature>
<organism evidence="3 4">
    <name type="scientific">Xylanibacter brevis</name>
    <dbReference type="NCBI Taxonomy" id="83231"/>
    <lineage>
        <taxon>Bacteria</taxon>
        <taxon>Pseudomonadati</taxon>
        <taxon>Bacteroidota</taxon>
        <taxon>Bacteroidia</taxon>
        <taxon>Bacteroidales</taxon>
        <taxon>Prevotellaceae</taxon>
        <taxon>Xylanibacter</taxon>
    </lineage>
</organism>
<evidence type="ECO:0000313" key="3">
    <source>
        <dbReference type="EMBL" id="MCF2563079.1"/>
    </source>
</evidence>
<dbReference type="RefSeq" id="WP_301637524.1">
    <property type="nucleotide sequence ID" value="NZ_JADYTN010000004.1"/>
</dbReference>
<protein>
    <recommendedName>
        <fullName evidence="5">Transglutaminase domain-containing protein</fullName>
    </recommendedName>
</protein>
<dbReference type="Gene3D" id="3.10.620.30">
    <property type="match status" value="1"/>
</dbReference>
<evidence type="ECO:0000256" key="2">
    <source>
        <dbReference type="SAM" id="SignalP"/>
    </source>
</evidence>
<dbReference type="Proteomes" id="UP001200470">
    <property type="component" value="Unassembled WGS sequence"/>
</dbReference>
<keyword evidence="2" id="KW-0732">Signal</keyword>
<comment type="caution">
    <text evidence="3">The sequence shown here is derived from an EMBL/GenBank/DDBJ whole genome shotgun (WGS) entry which is preliminary data.</text>
</comment>
<evidence type="ECO:0000313" key="4">
    <source>
        <dbReference type="Proteomes" id="UP001200470"/>
    </source>
</evidence>
<proteinExistence type="predicted"/>
<gene>
    <name evidence="3" type="ORF">I6E12_03000</name>
</gene>
<feature type="signal peptide" evidence="2">
    <location>
        <begin position="1"/>
        <end position="22"/>
    </location>
</feature>
<feature type="chain" id="PRO_5047528468" description="Transglutaminase domain-containing protein" evidence="2">
    <location>
        <begin position="23"/>
        <end position="564"/>
    </location>
</feature>
<feature type="region of interest" description="Disordered" evidence="1">
    <location>
        <begin position="54"/>
        <end position="87"/>
    </location>
</feature>
<sequence>MMTQRITTLLVALALITLAATAQNAQKSTSNGKKSTIQLTQQYINFLKKKAQGKQQIAQKRSSDPATVTREQKVKEAESTQENDADESFDDFMGDLNANFDDFNQSMQQDFENFRNQINEAYANFLREAWKQFDADAPIPQPKEKDVPPVIKPQEDKPQPRPQEDRVLPIKPVVVTIPKAEPQPEPIEPIEEQPKGDAPQYVDFTVFGTQCRIRFGDEERFRLPAVNKDAIADLWVRLATPAYNNTLHDCLQLRRDHQFCDWAYLHLLDSASQACLGKGNEATLLMAYLYCQSGYKMRMGIADNRLFMLFGSKHVLFNRSYYTIGDCYYYPYGGNAEKLYICEVPFPQEQPLSMLLPQEQRFDYEASAPRSLKSAAFPKVLVEATVNKKALSFYASYPPSMINENQQTLWAMYANMPMPKAISQTFMAAMKEKIAGLSQLEAMERLLNFVQTAFVYEYDDKVWGCDRAFFPEETLYYPYCDCEDRSILLSRMVRDLLGLHCVLIHYPGHLAMAVQFTDDVKGDCIMLQGEKFTVCDPTYIGAHVGETMPGMNNAEAKAILLENK</sequence>
<name>A0ABS9CDA6_9BACT</name>
<evidence type="ECO:0000256" key="1">
    <source>
        <dbReference type="SAM" id="MobiDB-lite"/>
    </source>
</evidence>
<keyword evidence="4" id="KW-1185">Reference proteome</keyword>